<protein>
    <submittedName>
        <fullName evidence="1">Uncharacterized protein</fullName>
    </submittedName>
</protein>
<reference evidence="1 2" key="1">
    <citation type="journal article" date="2013" name="Genome Announc.">
        <title>Complete Genome Sequence of the Sesbania Symbiont and Rice Growth-Promoting Endophyte Rhizobium sp. Strain IRBG74.</title>
        <authorList>
            <person name="Crook M.B."/>
            <person name="Mitra S."/>
            <person name="Ane J.M."/>
            <person name="Sadowsky M.J."/>
            <person name="Gyaneshwar P."/>
        </authorList>
    </citation>
    <scope>NUCLEOTIDE SEQUENCE [LARGE SCALE GENOMIC DNA]</scope>
    <source>
        <strain evidence="1 2">IRBG74</strain>
    </source>
</reference>
<dbReference type="Proteomes" id="UP000016944">
    <property type="component" value="Chromosome I"/>
</dbReference>
<proteinExistence type="predicted"/>
<name>U4PS39_9HYPH</name>
<evidence type="ECO:0000313" key="1">
    <source>
        <dbReference type="EMBL" id="CDI07912.1"/>
    </source>
</evidence>
<sequence length="91" mass="9781">MRLTPAVLGVTPDRAISLHSLGRHRPAVIVLGVESDWKAGNRRGGAGRFCAGVEAPGAEGRAYHHHHRLGRCLPLSAAAALQKIPSRRDEF</sequence>
<gene>
    <name evidence="1" type="ORF">BN877_I0999</name>
</gene>
<dbReference type="EMBL" id="HG518322">
    <property type="protein sequence ID" value="CDI07912.1"/>
    <property type="molecule type" value="Genomic_DNA"/>
</dbReference>
<dbReference type="AlphaFoldDB" id="U4PS39"/>
<accession>U4PS39</accession>
<dbReference type="HOGENOM" id="CLU_2424859_0_0_5"/>
<evidence type="ECO:0000313" key="2">
    <source>
        <dbReference type="Proteomes" id="UP000016944"/>
    </source>
</evidence>
<dbReference type="KEGG" id="rir:BN877_I0999"/>
<organism evidence="1 2">
    <name type="scientific">Agrobacterium pusense</name>
    <dbReference type="NCBI Taxonomy" id="648995"/>
    <lineage>
        <taxon>Bacteria</taxon>
        <taxon>Pseudomonadati</taxon>
        <taxon>Pseudomonadota</taxon>
        <taxon>Alphaproteobacteria</taxon>
        <taxon>Hyphomicrobiales</taxon>
        <taxon>Rhizobiaceae</taxon>
        <taxon>Rhizobium/Agrobacterium group</taxon>
        <taxon>Agrobacterium</taxon>
    </lineage>
</organism>